<name>A0A5C8KZB1_9GAMM</name>
<reference evidence="6 7" key="1">
    <citation type="submission" date="2019-08" db="EMBL/GenBank/DDBJ databases">
        <authorList>
            <person name="Karlyshev A.V."/>
        </authorList>
    </citation>
    <scope>NUCLEOTIDE SEQUENCE [LARGE SCALE GENOMIC DNA]</scope>
    <source>
        <strain evidence="6 7">Alg18-2.2</strain>
    </source>
</reference>
<dbReference type="OrthoDB" id="5983953at2"/>
<sequence length="486" mass="52276">MSGGLEIDDDPGPWTPELPLCAGSALLVHGAGGGAWEWRRWTPRLRAAGFAVHELELRARDAGLEATLLQDYRDQVAEALRQARPPRLLIGASLGGLLALMAAPGNAVRGLVLVNPVPPAPWHRQLPPREDAGPIVPWGLRARLEGTRRAMPGSDPASTLHAFRRWRDESAEALRQAWSGVEVQAPGCPTVVLCSGDDEDIPADASAAMASAMGFDHVVLPRIGHVAPPAGRPGAHHGAGGCPLGKRDSGVQGHLIGNPPASTSRPRSARPRRTLMNIRILVLALAAGGVGLTGVLPSTAQARGYHYGPPAHAPAHGYRAQHGQRGHEQYDWAQVLRVDPLIAWEDRPVRRQECWDEPVQARYERYPSRRGSDAGVVLGAIVGGVVGNQFGGGRGRVATTAAGAALGGAVARDMQRDPYHARSPGYGQTVYEERCRSVTEHVRQQRVDGYEVTYRYGGRTYQTVTDHHPGDRLQVRVDVAPVYGYR</sequence>
<evidence type="ECO:0000256" key="2">
    <source>
        <dbReference type="ARBA" id="ARBA00023136"/>
    </source>
</evidence>
<dbReference type="PANTHER" id="PTHR35603:SF2">
    <property type="entry name" value="OUTER MEMBRANE LIPOPROTEIN"/>
    <property type="match status" value="1"/>
</dbReference>
<proteinExistence type="predicted"/>
<comment type="caution">
    <text evidence="6">The sequence shown here is derived from an EMBL/GenBank/DDBJ whole genome shotgun (WGS) entry which is preliminary data.</text>
</comment>
<accession>A0A5C8KZB1</accession>
<keyword evidence="7" id="KW-1185">Reference proteome</keyword>
<dbReference type="SUPFAM" id="SSF53474">
    <property type="entry name" value="alpha/beta-Hydrolases"/>
    <property type="match status" value="1"/>
</dbReference>
<dbReference type="AlphaFoldDB" id="A0A5C8KZB1"/>
<protein>
    <submittedName>
        <fullName evidence="6">Alpha/beta fold hydrolase</fullName>
    </submittedName>
</protein>
<dbReference type="InterPro" id="IPR029058">
    <property type="entry name" value="AB_hydrolase_fold"/>
</dbReference>
<dbReference type="GO" id="GO:0019867">
    <property type="term" value="C:outer membrane"/>
    <property type="evidence" value="ECO:0007669"/>
    <property type="project" value="InterPro"/>
</dbReference>
<evidence type="ECO:0000313" key="6">
    <source>
        <dbReference type="EMBL" id="TXK65103.1"/>
    </source>
</evidence>
<dbReference type="GO" id="GO:0016787">
    <property type="term" value="F:hydrolase activity"/>
    <property type="evidence" value="ECO:0007669"/>
    <property type="project" value="UniProtKB-KW"/>
</dbReference>
<evidence type="ECO:0000256" key="3">
    <source>
        <dbReference type="SAM" id="MobiDB-lite"/>
    </source>
</evidence>
<evidence type="ECO:0000256" key="1">
    <source>
        <dbReference type="ARBA" id="ARBA00004370"/>
    </source>
</evidence>
<dbReference type="Proteomes" id="UP000321248">
    <property type="component" value="Unassembled WGS sequence"/>
</dbReference>
<dbReference type="Pfam" id="PF05433">
    <property type="entry name" value="Rick_17kDa_Anti"/>
    <property type="match status" value="1"/>
</dbReference>
<organism evidence="6 7">
    <name type="scientific">Alkalisalibacterium limincola</name>
    <dbReference type="NCBI Taxonomy" id="2699169"/>
    <lineage>
        <taxon>Bacteria</taxon>
        <taxon>Pseudomonadati</taxon>
        <taxon>Pseudomonadota</taxon>
        <taxon>Gammaproteobacteria</taxon>
        <taxon>Lysobacterales</taxon>
        <taxon>Lysobacteraceae</taxon>
        <taxon>Alkalisalibacterium</taxon>
    </lineage>
</organism>
<feature type="region of interest" description="Disordered" evidence="3">
    <location>
        <begin position="229"/>
        <end position="270"/>
    </location>
</feature>
<evidence type="ECO:0000259" key="5">
    <source>
        <dbReference type="Pfam" id="PF12697"/>
    </source>
</evidence>
<keyword evidence="2" id="KW-0472">Membrane</keyword>
<dbReference type="InterPro" id="IPR008816">
    <property type="entry name" value="Gly_zipper_2TM_dom"/>
</dbReference>
<dbReference type="Pfam" id="PF12697">
    <property type="entry name" value="Abhydrolase_6"/>
    <property type="match status" value="1"/>
</dbReference>
<evidence type="ECO:0000259" key="4">
    <source>
        <dbReference type="Pfam" id="PF05433"/>
    </source>
</evidence>
<comment type="subcellular location">
    <subcellularLocation>
        <location evidence="1">Membrane</location>
    </subcellularLocation>
</comment>
<feature type="domain" description="Glycine zipper 2TM" evidence="4">
    <location>
        <begin position="375"/>
        <end position="414"/>
    </location>
</feature>
<evidence type="ECO:0000313" key="7">
    <source>
        <dbReference type="Proteomes" id="UP000321248"/>
    </source>
</evidence>
<keyword evidence="6" id="KW-0378">Hydrolase</keyword>
<dbReference type="InterPro" id="IPR000073">
    <property type="entry name" value="AB_hydrolase_1"/>
</dbReference>
<dbReference type="Gene3D" id="3.40.50.1820">
    <property type="entry name" value="alpha/beta hydrolase"/>
    <property type="match status" value="1"/>
</dbReference>
<dbReference type="PANTHER" id="PTHR35603">
    <property type="match status" value="1"/>
</dbReference>
<dbReference type="RefSeq" id="WP_147891023.1">
    <property type="nucleotide sequence ID" value="NZ_VRTS01000002.1"/>
</dbReference>
<gene>
    <name evidence="6" type="ORF">FU658_04805</name>
</gene>
<feature type="domain" description="AB hydrolase-1" evidence="5">
    <location>
        <begin position="26"/>
        <end position="228"/>
    </location>
</feature>
<dbReference type="EMBL" id="VRTS01000002">
    <property type="protein sequence ID" value="TXK65103.1"/>
    <property type="molecule type" value="Genomic_DNA"/>
</dbReference>
<dbReference type="InterPro" id="IPR051407">
    <property type="entry name" value="Bact_OM_lipoprot/Surf_antigen"/>
</dbReference>